<dbReference type="AlphaFoldDB" id="A0AAU7S5K6"/>
<dbReference type="NCBIfam" id="NF002463">
    <property type="entry name" value="PRK01683.1"/>
    <property type="match status" value="1"/>
</dbReference>
<sequence>MSATWSPSQYLKFEDHRTRPAIDLLSRVATLSPDMIMDIGCGPGNSTELLVDRFPSATVRGMDSSAKMIEAARKRLPSCHFEIGDISNWEPNVVQDVLFANAVLQWIPNHDSLFPRLVSLLKLGGTLAIQMPDNLNEHTHVSMRTAAADQRWSARLKGADGERTSILSPSQYWSILKPHASSIDIWRTTYVHPLHGLDGIIEWFKGSGLLPYLSRLDATEQMEYLSKYRELLAQNYSVMDDGTVLLPFPRLFIIARR</sequence>
<accession>A0AAU7S5K6</accession>
<gene>
    <name evidence="4" type="primary">tam</name>
    <name evidence="4" type="ORF">ABM479_27830</name>
</gene>
<dbReference type="EMBL" id="CP157962">
    <property type="protein sequence ID" value="XBT97662.1"/>
    <property type="molecule type" value="Genomic_DNA"/>
</dbReference>
<keyword evidence="4" id="KW-0614">Plasmid</keyword>
<dbReference type="InterPro" id="IPR023149">
    <property type="entry name" value="Trans_acon_MeTrfase_C"/>
</dbReference>
<geneLocation type="plasmid" evidence="4">
    <name>unnamed2</name>
</geneLocation>
<dbReference type="PANTHER" id="PTHR43861:SF1">
    <property type="entry name" value="TRANS-ACONITATE 2-METHYLTRANSFERASE"/>
    <property type="match status" value="1"/>
</dbReference>
<dbReference type="EC" id="2.1.1.144" evidence="4"/>
<reference evidence="4" key="1">
    <citation type="submission" date="2024-06" db="EMBL/GenBank/DDBJ databases">
        <authorList>
            <person name="Li T."/>
            <person name="Gao R."/>
        </authorList>
    </citation>
    <scope>NUCLEOTIDE SEQUENCE</scope>
    <source>
        <strain evidence="4">ZPR3</strain>
        <plasmid evidence="4">unnamed2</plasmid>
    </source>
</reference>
<evidence type="ECO:0000313" key="4">
    <source>
        <dbReference type="EMBL" id="XBT97662.1"/>
    </source>
</evidence>
<proteinExistence type="predicted"/>
<dbReference type="Gene3D" id="3.40.50.150">
    <property type="entry name" value="Vaccinia Virus protein VP39"/>
    <property type="match status" value="1"/>
</dbReference>
<keyword evidence="2 4" id="KW-0808">Transferase</keyword>
<name>A0AAU7S5K6_9HYPH</name>
<dbReference type="GO" id="GO:0032259">
    <property type="term" value="P:methylation"/>
    <property type="evidence" value="ECO:0007669"/>
    <property type="project" value="UniProtKB-KW"/>
</dbReference>
<evidence type="ECO:0000256" key="2">
    <source>
        <dbReference type="ARBA" id="ARBA00022679"/>
    </source>
</evidence>
<dbReference type="GO" id="GO:0030798">
    <property type="term" value="F:trans-aconitate 2-methyltransferase activity"/>
    <property type="evidence" value="ECO:0007669"/>
    <property type="project" value="UniProtKB-EC"/>
</dbReference>
<protein>
    <submittedName>
        <fullName evidence="4">Trans-aconitate 2-methyltransferase</fullName>
        <ecNumber evidence="4">2.1.1.144</ecNumber>
    </submittedName>
</protein>
<dbReference type="InterPro" id="IPR029063">
    <property type="entry name" value="SAM-dependent_MTases_sf"/>
</dbReference>
<dbReference type="SUPFAM" id="SSF53335">
    <property type="entry name" value="S-adenosyl-L-methionine-dependent methyltransferases"/>
    <property type="match status" value="1"/>
</dbReference>
<dbReference type="CDD" id="cd02440">
    <property type="entry name" value="AdoMet_MTases"/>
    <property type="match status" value="1"/>
</dbReference>
<dbReference type="RefSeq" id="WP_174172868.1">
    <property type="nucleotide sequence ID" value="NZ_CP157962.1"/>
</dbReference>
<dbReference type="PANTHER" id="PTHR43861">
    <property type="entry name" value="TRANS-ACONITATE 2-METHYLTRANSFERASE-RELATED"/>
    <property type="match status" value="1"/>
</dbReference>
<dbReference type="Pfam" id="PF13649">
    <property type="entry name" value="Methyltransf_25"/>
    <property type="match status" value="1"/>
</dbReference>
<evidence type="ECO:0000259" key="3">
    <source>
        <dbReference type="Pfam" id="PF13649"/>
    </source>
</evidence>
<organism evidence="4">
    <name type="scientific">Rhizobium sp. ZPR3</name>
    <dbReference type="NCBI Taxonomy" id="3158967"/>
    <lineage>
        <taxon>Bacteria</taxon>
        <taxon>Pseudomonadati</taxon>
        <taxon>Pseudomonadota</taxon>
        <taxon>Alphaproteobacteria</taxon>
        <taxon>Hyphomicrobiales</taxon>
        <taxon>Rhizobiaceae</taxon>
        <taxon>Rhizobium/Agrobacterium group</taxon>
        <taxon>Rhizobium</taxon>
    </lineage>
</organism>
<dbReference type="Gene3D" id="1.10.150.290">
    <property type="entry name" value="S-adenosyl-L-methionine-dependent methyltransferases"/>
    <property type="match status" value="1"/>
</dbReference>
<dbReference type="InterPro" id="IPR041698">
    <property type="entry name" value="Methyltransf_25"/>
</dbReference>
<feature type="domain" description="Methyltransferase" evidence="3">
    <location>
        <begin position="36"/>
        <end position="125"/>
    </location>
</feature>
<evidence type="ECO:0000256" key="1">
    <source>
        <dbReference type="ARBA" id="ARBA00022603"/>
    </source>
</evidence>
<keyword evidence="1 4" id="KW-0489">Methyltransferase</keyword>